<proteinExistence type="predicted"/>
<organism evidence="1 2">
    <name type="scientific">Petrolisthes manimaculis</name>
    <dbReference type="NCBI Taxonomy" id="1843537"/>
    <lineage>
        <taxon>Eukaryota</taxon>
        <taxon>Metazoa</taxon>
        <taxon>Ecdysozoa</taxon>
        <taxon>Arthropoda</taxon>
        <taxon>Crustacea</taxon>
        <taxon>Multicrustacea</taxon>
        <taxon>Malacostraca</taxon>
        <taxon>Eumalacostraca</taxon>
        <taxon>Eucarida</taxon>
        <taxon>Decapoda</taxon>
        <taxon>Pleocyemata</taxon>
        <taxon>Anomura</taxon>
        <taxon>Galatheoidea</taxon>
        <taxon>Porcellanidae</taxon>
        <taxon>Petrolisthes</taxon>
    </lineage>
</organism>
<keyword evidence="2" id="KW-1185">Reference proteome</keyword>
<evidence type="ECO:0000313" key="1">
    <source>
        <dbReference type="EMBL" id="KAK4315634.1"/>
    </source>
</evidence>
<reference evidence="1" key="1">
    <citation type="submission" date="2023-11" db="EMBL/GenBank/DDBJ databases">
        <title>Genome assemblies of two species of porcelain crab, Petrolisthes cinctipes and Petrolisthes manimaculis (Anomura: Porcellanidae).</title>
        <authorList>
            <person name="Angst P."/>
        </authorList>
    </citation>
    <scope>NUCLEOTIDE SEQUENCE</scope>
    <source>
        <strain evidence="1">PB745_02</strain>
        <tissue evidence="1">Gill</tissue>
    </source>
</reference>
<dbReference type="Proteomes" id="UP001292094">
    <property type="component" value="Unassembled WGS sequence"/>
</dbReference>
<evidence type="ECO:0000313" key="2">
    <source>
        <dbReference type="Proteomes" id="UP001292094"/>
    </source>
</evidence>
<comment type="caution">
    <text evidence="1">The sequence shown here is derived from an EMBL/GenBank/DDBJ whole genome shotgun (WGS) entry which is preliminary data.</text>
</comment>
<dbReference type="AlphaFoldDB" id="A0AAE1UED0"/>
<sequence>MTRPTQRHTIIVPSGAQLPNTRLFTLINTYYNSHRTEWMHLNTGRGQGQGGGRWIDERAFVTHCTEASKFYLTQQYLNFGSDEVLKLWRCIQ</sequence>
<protein>
    <submittedName>
        <fullName evidence="1">Uncharacterized protein</fullName>
    </submittedName>
</protein>
<accession>A0AAE1UED0</accession>
<gene>
    <name evidence="1" type="ORF">Pmani_013149</name>
</gene>
<name>A0AAE1UED0_9EUCA</name>
<dbReference type="EMBL" id="JAWZYT010001097">
    <property type="protein sequence ID" value="KAK4315634.1"/>
    <property type="molecule type" value="Genomic_DNA"/>
</dbReference>